<feature type="transmembrane region" description="Helical" evidence="1">
    <location>
        <begin position="21"/>
        <end position="40"/>
    </location>
</feature>
<dbReference type="STRING" id="1305675.BFG57_08945"/>
<organism evidence="2 3">
    <name type="scientific">Bacillus solimangrovi</name>
    <dbReference type="NCBI Taxonomy" id="1305675"/>
    <lineage>
        <taxon>Bacteria</taxon>
        <taxon>Bacillati</taxon>
        <taxon>Bacillota</taxon>
        <taxon>Bacilli</taxon>
        <taxon>Bacillales</taxon>
        <taxon>Bacillaceae</taxon>
        <taxon>Bacillus</taxon>
    </lineage>
</organism>
<dbReference type="OrthoDB" id="1706490at2"/>
<dbReference type="AlphaFoldDB" id="A0A1E5LJH1"/>
<feature type="transmembrane region" description="Helical" evidence="1">
    <location>
        <begin position="177"/>
        <end position="197"/>
    </location>
</feature>
<evidence type="ECO:0008006" key="4">
    <source>
        <dbReference type="Google" id="ProtNLM"/>
    </source>
</evidence>
<evidence type="ECO:0000256" key="1">
    <source>
        <dbReference type="SAM" id="Phobius"/>
    </source>
</evidence>
<keyword evidence="1" id="KW-0812">Transmembrane</keyword>
<dbReference type="EMBL" id="MJEH01000004">
    <property type="protein sequence ID" value="OEH94168.1"/>
    <property type="molecule type" value="Genomic_DNA"/>
</dbReference>
<keyword evidence="3" id="KW-1185">Reference proteome</keyword>
<protein>
    <recommendedName>
        <fullName evidence="4">Multidrug ABC transporter permease</fullName>
    </recommendedName>
</protein>
<feature type="transmembrane region" description="Helical" evidence="1">
    <location>
        <begin position="301"/>
        <end position="322"/>
    </location>
</feature>
<keyword evidence="1" id="KW-0472">Membrane</keyword>
<feature type="transmembrane region" description="Helical" evidence="1">
    <location>
        <begin position="334"/>
        <end position="353"/>
    </location>
</feature>
<dbReference type="PANTHER" id="PTHR39177:SF1">
    <property type="entry name" value="ABC TRANSPORTER PERMEASE YTRC-RELATED"/>
    <property type="match status" value="1"/>
</dbReference>
<feature type="transmembrane region" description="Helical" evidence="1">
    <location>
        <begin position="276"/>
        <end position="295"/>
    </location>
</feature>
<comment type="caution">
    <text evidence="2">The sequence shown here is derived from an EMBL/GenBank/DDBJ whole genome shotgun (WGS) entry which is preliminary data.</text>
</comment>
<dbReference type="PANTHER" id="PTHR39177">
    <property type="entry name" value="ABC TRANSPORTER PERMEASE YTRC-RELATED"/>
    <property type="match status" value="1"/>
</dbReference>
<name>A0A1E5LJH1_9BACI</name>
<gene>
    <name evidence="2" type="ORF">BFG57_08945</name>
</gene>
<sequence>MKSNISLFNLGIIKQDFKQHGWLSIIYLLGLLFSLPLQMIMIDSDPPTNIAERIETFFDIGLEVLIIFLYTVPILAGIFLFRYLQTKDSSVMVHSLPIKRGSLYINHVISGMLMLIIPVLITSVVTWAVRGTISFGENFTFGELLLWTGIVTLLTVFLFACSVFVGMLSGISVAQGIITYIVLMLPMGLLILIAELLNNMLYGFSTRFLVEDTAIKWSPLVQFVELYDKNNPYSHTEIIIYIILTVILFIAGWLLYKVRPLEAVGQVLTFKALKPIFKYGVTFCTMLLSAVYFSQQDISTAWVVFGYIAGTIIGYLVAVMVLEKSWRVFKARMLIDIVGYGLVIAVVVVAIKVDVFGYETKIPETAEVKNVYYGSNVYRFKEKLEEGENPFHSDEQYINDILSLHHKIVNEKTEFNEEEFGYRDLERSTIVYELEDGSMVAREYVTPLTVVATELKPIYESEIYKRNDFNFDLLDKNIGLLRLSGRHVDKELNIYDLEKINEFKKLLRQDILSLKYEDMIASRPEWGDFEITVIDDGNVDYDYSRHYDWDKRYKGIENWMKDNGYLEQVRVMANDIVKLEIAQINQTEEEFYDSDKKFDEITDKDKVIKITETTQMEQLLNHSHYGYGKYVILVTLKSGRSFTEQLDETHVPDSIKKALE</sequence>
<evidence type="ECO:0000313" key="3">
    <source>
        <dbReference type="Proteomes" id="UP000095209"/>
    </source>
</evidence>
<feature type="transmembrane region" description="Helical" evidence="1">
    <location>
        <begin position="60"/>
        <end position="84"/>
    </location>
</feature>
<dbReference type="InterPro" id="IPR053046">
    <property type="entry name" value="ABC-5_transporter"/>
</dbReference>
<feature type="transmembrane region" description="Helical" evidence="1">
    <location>
        <begin position="144"/>
        <end position="165"/>
    </location>
</feature>
<dbReference type="RefSeq" id="WP_069715731.1">
    <property type="nucleotide sequence ID" value="NZ_MJEH01000004.1"/>
</dbReference>
<proteinExistence type="predicted"/>
<dbReference type="Proteomes" id="UP000095209">
    <property type="component" value="Unassembled WGS sequence"/>
</dbReference>
<evidence type="ECO:0000313" key="2">
    <source>
        <dbReference type="EMBL" id="OEH94168.1"/>
    </source>
</evidence>
<keyword evidence="1" id="KW-1133">Transmembrane helix</keyword>
<accession>A0A1E5LJH1</accession>
<reference evidence="2 3" key="1">
    <citation type="submission" date="2016-08" db="EMBL/GenBank/DDBJ databases">
        <title>Genome of Bacillus solimangrovi GH2-4.</title>
        <authorList>
            <person name="Lim S."/>
            <person name="Kim B.-C."/>
        </authorList>
    </citation>
    <scope>NUCLEOTIDE SEQUENCE [LARGE SCALE GENOMIC DNA]</scope>
    <source>
        <strain evidence="2 3">GH2-4</strain>
    </source>
</reference>
<feature type="transmembrane region" description="Helical" evidence="1">
    <location>
        <begin position="238"/>
        <end position="256"/>
    </location>
</feature>
<feature type="transmembrane region" description="Helical" evidence="1">
    <location>
        <begin position="104"/>
        <end position="129"/>
    </location>
</feature>